<proteinExistence type="predicted"/>
<dbReference type="InterPro" id="IPR008889">
    <property type="entry name" value="VQ"/>
</dbReference>
<protein>
    <recommendedName>
        <fullName evidence="1">VQ domain-containing protein</fullName>
    </recommendedName>
</protein>
<name>A0AAN9EMV7_CROPI</name>
<feature type="domain" description="VQ" evidence="1">
    <location>
        <begin position="90"/>
        <end position="114"/>
    </location>
</feature>
<evidence type="ECO:0000313" key="3">
    <source>
        <dbReference type="Proteomes" id="UP001372338"/>
    </source>
</evidence>
<dbReference type="EMBL" id="JAYWIO010000005">
    <property type="protein sequence ID" value="KAK7260489.1"/>
    <property type="molecule type" value="Genomic_DNA"/>
</dbReference>
<dbReference type="Pfam" id="PF05678">
    <property type="entry name" value="VQ"/>
    <property type="match status" value="1"/>
</dbReference>
<reference evidence="2 3" key="1">
    <citation type="submission" date="2024-01" db="EMBL/GenBank/DDBJ databases">
        <title>The genomes of 5 underutilized Papilionoideae crops provide insights into root nodulation and disease resistanc.</title>
        <authorList>
            <person name="Yuan L."/>
        </authorList>
    </citation>
    <scope>NUCLEOTIDE SEQUENCE [LARGE SCALE GENOMIC DNA]</scope>
    <source>
        <strain evidence="2">ZHUSHIDOU_FW_LH</strain>
        <tissue evidence="2">Leaf</tissue>
    </source>
</reference>
<evidence type="ECO:0000313" key="2">
    <source>
        <dbReference type="EMBL" id="KAK7260489.1"/>
    </source>
</evidence>
<evidence type="ECO:0000259" key="1">
    <source>
        <dbReference type="Pfam" id="PF05678"/>
    </source>
</evidence>
<sequence>MSDTSNNDPWMQFHQQQPLTDCIALDPTIEEGFSDAHMSSEKGILLSQGNNFSYTNSSSGHLNNPKGNNNNIAFKPIQKRSRASNKRTLTTLLNANTTNFRELVQEFTGCPPTPTTSMMSSFSNKGPITLNFQQGSKQQVNVHHNNTTTITSRIMPQLPQQQFLQEQQSGYYSNLEHVMKSSDFLQTTTVSNSRPSMEFSDGLLVENNDFGLHEFDVNAFSDDTKINDGFFMS</sequence>
<dbReference type="PANTHER" id="PTHR33179:SF29">
    <property type="entry name" value="OS06G0666400 PROTEIN"/>
    <property type="match status" value="1"/>
</dbReference>
<dbReference type="Proteomes" id="UP001372338">
    <property type="component" value="Unassembled WGS sequence"/>
</dbReference>
<organism evidence="2 3">
    <name type="scientific">Crotalaria pallida</name>
    <name type="common">Smooth rattlebox</name>
    <name type="synonym">Crotalaria striata</name>
    <dbReference type="NCBI Taxonomy" id="3830"/>
    <lineage>
        <taxon>Eukaryota</taxon>
        <taxon>Viridiplantae</taxon>
        <taxon>Streptophyta</taxon>
        <taxon>Embryophyta</taxon>
        <taxon>Tracheophyta</taxon>
        <taxon>Spermatophyta</taxon>
        <taxon>Magnoliopsida</taxon>
        <taxon>eudicotyledons</taxon>
        <taxon>Gunneridae</taxon>
        <taxon>Pentapetalae</taxon>
        <taxon>rosids</taxon>
        <taxon>fabids</taxon>
        <taxon>Fabales</taxon>
        <taxon>Fabaceae</taxon>
        <taxon>Papilionoideae</taxon>
        <taxon>50 kb inversion clade</taxon>
        <taxon>genistoids sensu lato</taxon>
        <taxon>core genistoids</taxon>
        <taxon>Crotalarieae</taxon>
        <taxon>Crotalaria</taxon>
    </lineage>
</organism>
<keyword evidence="3" id="KW-1185">Reference proteome</keyword>
<comment type="caution">
    <text evidence="2">The sequence shown here is derived from an EMBL/GenBank/DDBJ whole genome shotgun (WGS) entry which is preliminary data.</text>
</comment>
<dbReference type="PANTHER" id="PTHR33179">
    <property type="entry name" value="VQ MOTIF-CONTAINING PROTEIN"/>
    <property type="match status" value="1"/>
</dbReference>
<dbReference type="InterPro" id="IPR039609">
    <property type="entry name" value="VQ_15/22"/>
</dbReference>
<accession>A0AAN9EMV7</accession>
<dbReference type="AlphaFoldDB" id="A0AAN9EMV7"/>
<gene>
    <name evidence="2" type="ORF">RIF29_26578</name>
</gene>